<dbReference type="InterPro" id="IPR036390">
    <property type="entry name" value="WH_DNA-bd_sf"/>
</dbReference>
<reference evidence="2" key="1">
    <citation type="journal article" date="2019" name="Int. J. Syst. Evol. Microbiol.">
        <title>The Global Catalogue of Microorganisms (GCM) 10K type strain sequencing project: providing services to taxonomists for standard genome sequencing and annotation.</title>
        <authorList>
            <consortium name="The Broad Institute Genomics Platform"/>
            <consortium name="The Broad Institute Genome Sequencing Center for Infectious Disease"/>
            <person name="Wu L."/>
            <person name="Ma J."/>
        </authorList>
    </citation>
    <scope>NUCLEOTIDE SEQUENCE [LARGE SCALE GENOMIC DNA]</scope>
    <source>
        <strain evidence="2">KCTC 52237</strain>
    </source>
</reference>
<dbReference type="PROSITE" id="PS51197">
    <property type="entry name" value="HTH_RRF2_2"/>
    <property type="match status" value="1"/>
</dbReference>
<dbReference type="SUPFAM" id="SSF46785">
    <property type="entry name" value="Winged helix' DNA-binding domain"/>
    <property type="match status" value="1"/>
</dbReference>
<evidence type="ECO:0000313" key="2">
    <source>
        <dbReference type="Proteomes" id="UP001595555"/>
    </source>
</evidence>
<proteinExistence type="predicted"/>
<dbReference type="RefSeq" id="WP_331345021.1">
    <property type="nucleotide sequence ID" value="NZ_JBHRTF010000002.1"/>
</dbReference>
<dbReference type="Pfam" id="PF02082">
    <property type="entry name" value="Rrf2"/>
    <property type="match status" value="1"/>
</dbReference>
<gene>
    <name evidence="1" type="ORF">ACFODX_04730</name>
</gene>
<dbReference type="InterPro" id="IPR000944">
    <property type="entry name" value="Tscrpt_reg_Rrf2"/>
</dbReference>
<protein>
    <submittedName>
        <fullName evidence="1">Rrf2 family transcriptional regulator</fullName>
    </submittedName>
</protein>
<comment type="caution">
    <text evidence="1">The sequence shown here is derived from an EMBL/GenBank/DDBJ whole genome shotgun (WGS) entry which is preliminary data.</text>
</comment>
<keyword evidence="2" id="KW-1185">Reference proteome</keyword>
<sequence length="162" mass="17760">MKRDSRLSGVLHVLLHMAEVGTPMTSDALAKMMKTNPVVIRRVLAGLREHQLVCSEKGHGGGWKLCRELDTITLHDIYQALDEPTLLAMGNRTESPGCLVEEAVNNALNNAFAEAEALLLARFRTVTLAQLSADFHQRMQARGFSGTHEHSLFPADDAADAE</sequence>
<dbReference type="PANTHER" id="PTHR33221:SF15">
    <property type="entry name" value="HTH-TYPE TRANSCRIPTIONAL REGULATOR YWGB-RELATED"/>
    <property type="match status" value="1"/>
</dbReference>
<organism evidence="1 2">
    <name type="scientific">Cellvibrio fontiphilus</name>
    <dbReference type="NCBI Taxonomy" id="1815559"/>
    <lineage>
        <taxon>Bacteria</taxon>
        <taxon>Pseudomonadati</taxon>
        <taxon>Pseudomonadota</taxon>
        <taxon>Gammaproteobacteria</taxon>
        <taxon>Cellvibrionales</taxon>
        <taxon>Cellvibrionaceae</taxon>
        <taxon>Cellvibrio</taxon>
    </lineage>
</organism>
<accession>A0ABV7FBC0</accession>
<name>A0ABV7FBC0_9GAMM</name>
<dbReference type="EMBL" id="JBHRTF010000002">
    <property type="protein sequence ID" value="MFC3114854.1"/>
    <property type="molecule type" value="Genomic_DNA"/>
</dbReference>
<evidence type="ECO:0000313" key="1">
    <source>
        <dbReference type="EMBL" id="MFC3114854.1"/>
    </source>
</evidence>
<dbReference type="Gene3D" id="1.10.10.10">
    <property type="entry name" value="Winged helix-like DNA-binding domain superfamily/Winged helix DNA-binding domain"/>
    <property type="match status" value="1"/>
</dbReference>
<dbReference type="InterPro" id="IPR036388">
    <property type="entry name" value="WH-like_DNA-bd_sf"/>
</dbReference>
<dbReference type="PANTHER" id="PTHR33221">
    <property type="entry name" value="WINGED HELIX-TURN-HELIX TRANSCRIPTIONAL REGULATOR, RRF2 FAMILY"/>
    <property type="match status" value="1"/>
</dbReference>
<dbReference type="Proteomes" id="UP001595555">
    <property type="component" value="Unassembled WGS sequence"/>
</dbReference>